<feature type="chain" id="PRO_5022810489" evidence="1">
    <location>
        <begin position="17"/>
        <end position="197"/>
    </location>
</feature>
<keyword evidence="3" id="KW-1185">Reference proteome</keyword>
<dbReference type="EMBL" id="CP036150">
    <property type="protein sequence ID" value="QEN07227.1"/>
    <property type="molecule type" value="Genomic_DNA"/>
</dbReference>
<keyword evidence="1" id="KW-0732">Signal</keyword>
<accession>A0A5C1QI79</accession>
<dbReference type="Proteomes" id="UP000324209">
    <property type="component" value="Chromosome"/>
</dbReference>
<name>A0A5C1QI79_9SPIO</name>
<dbReference type="KEGG" id="ock:EXM22_04200"/>
<dbReference type="AlphaFoldDB" id="A0A5C1QI79"/>
<evidence type="ECO:0000313" key="2">
    <source>
        <dbReference type="EMBL" id="QEN07227.1"/>
    </source>
</evidence>
<evidence type="ECO:0000313" key="3">
    <source>
        <dbReference type="Proteomes" id="UP000324209"/>
    </source>
</evidence>
<gene>
    <name evidence="2" type="ORF">EXM22_04200</name>
</gene>
<dbReference type="RefSeq" id="WP_149485309.1">
    <property type="nucleotide sequence ID" value="NZ_CP036150.1"/>
</dbReference>
<reference evidence="2 3" key="1">
    <citation type="submission" date="2019-02" db="EMBL/GenBank/DDBJ databases">
        <title>Complete Genome Sequence and Methylome Analysis of free living Spirochaetas.</title>
        <authorList>
            <person name="Fomenkov A."/>
            <person name="Dubinina G."/>
            <person name="Leshcheva N."/>
            <person name="Mikheeva N."/>
            <person name="Grabovich M."/>
            <person name="Vincze T."/>
            <person name="Roberts R.J."/>
        </authorList>
    </citation>
    <scope>NUCLEOTIDE SEQUENCE [LARGE SCALE GENOMIC DNA]</scope>
    <source>
        <strain evidence="2 3">K2</strain>
    </source>
</reference>
<sequence>MRLILFLLFTTSCLFAESVVELTLIDHDRGFSINYYDSPNKVLESLGSESNFLSEGQTRGWFTNKGDGFELKTLVLPSKYPIRGKTISLYEIHYLKITKRFRTFRDIGIGSSVKEVAMAYPNAIFYIPGEKYWQDEFWTFEDGKATPKGLTAAIYWDFGTSKRPADLSGDLEYGFSFRFNDSGYVNEIEMGNIVTEK</sequence>
<evidence type="ECO:0000256" key="1">
    <source>
        <dbReference type="SAM" id="SignalP"/>
    </source>
</evidence>
<proteinExistence type="predicted"/>
<protein>
    <submittedName>
        <fullName evidence="2">Uncharacterized protein</fullName>
    </submittedName>
</protein>
<feature type="signal peptide" evidence="1">
    <location>
        <begin position="1"/>
        <end position="16"/>
    </location>
</feature>
<organism evidence="2 3">
    <name type="scientific">Oceanispirochaeta crateris</name>
    <dbReference type="NCBI Taxonomy" id="2518645"/>
    <lineage>
        <taxon>Bacteria</taxon>
        <taxon>Pseudomonadati</taxon>
        <taxon>Spirochaetota</taxon>
        <taxon>Spirochaetia</taxon>
        <taxon>Spirochaetales</taxon>
        <taxon>Spirochaetaceae</taxon>
        <taxon>Oceanispirochaeta</taxon>
    </lineage>
</organism>